<feature type="transmembrane region" description="Helical" evidence="1">
    <location>
        <begin position="17"/>
        <end position="36"/>
    </location>
</feature>
<feature type="transmembrane region" description="Helical" evidence="1">
    <location>
        <begin position="191"/>
        <end position="210"/>
    </location>
</feature>
<dbReference type="InterPro" id="IPR031621">
    <property type="entry name" value="HisKA_7TM"/>
</dbReference>
<dbReference type="AlphaFoldDB" id="A0A923KXI3"/>
<feature type="transmembrane region" description="Helical" evidence="1">
    <location>
        <begin position="156"/>
        <end position="179"/>
    </location>
</feature>
<evidence type="ECO:0000313" key="4">
    <source>
        <dbReference type="Proteomes" id="UP000616595"/>
    </source>
</evidence>
<comment type="caution">
    <text evidence="3">The sequence shown here is derived from an EMBL/GenBank/DDBJ whole genome shotgun (WGS) entry which is preliminary data.</text>
</comment>
<sequence length="498" mass="56584">MILTCHTNNLIEVSMNILLSRFLIFTAIILIILSVVGIKHKTVSGARAFAILLIAMALHSMGYGVELISTTEESLYFWVCIEYIGAAFYPILILWFAREYAEEKKFANRFVLAFILGLNLLTLIFVCTNQLHGWYYSSLGINFSLGFPLLVTGRGIWYLVQLGSFYFAIGYALTVFFKCFLNAPIFSRKRIALMFTGMLIPAITSILYLMGLGPAYIELPPFTYLFLSIFVASGLYQYDILFLSEITHEMVFNTIEEAVIVIDHDGFILNLNQATDQLFNTLGVLNIGNNVNMYPVLSELLVGNMAQLITMKQQHYQVRMIPIAKHHGLIVVFTDVTEITNAKKQLEVLATTDQLTGLYNRRYFIDYFDKLTNDGVMIFLDIDEFKKVNDQYGHSSGDQVLIELSVCLQEYFPDGIICRLGGEEFSVLIENETTKTIYSRSEQFLHAFDHRKTNFPCTVSIGLCPYEQGNYNNTIDMLDKLLYQAKNTGKNRVVASDN</sequence>
<dbReference type="PANTHER" id="PTHR45138">
    <property type="entry name" value="REGULATORY COMPONENTS OF SENSORY TRANSDUCTION SYSTEM"/>
    <property type="match status" value="1"/>
</dbReference>
<dbReference type="InterPro" id="IPR050469">
    <property type="entry name" value="Diguanylate_Cyclase"/>
</dbReference>
<dbReference type="Gene3D" id="3.30.70.270">
    <property type="match status" value="1"/>
</dbReference>
<dbReference type="SMART" id="SM00267">
    <property type="entry name" value="GGDEF"/>
    <property type="match status" value="1"/>
</dbReference>
<evidence type="ECO:0000313" key="3">
    <source>
        <dbReference type="EMBL" id="MBC3888381.1"/>
    </source>
</evidence>
<dbReference type="NCBIfam" id="TIGR00254">
    <property type="entry name" value="GGDEF"/>
    <property type="match status" value="1"/>
</dbReference>
<dbReference type="EMBL" id="WJBD01000009">
    <property type="protein sequence ID" value="MBC3888381.1"/>
    <property type="molecule type" value="Genomic_DNA"/>
</dbReference>
<dbReference type="GO" id="GO:0043709">
    <property type="term" value="P:cell adhesion involved in single-species biofilm formation"/>
    <property type="evidence" value="ECO:0007669"/>
    <property type="project" value="TreeGrafter"/>
</dbReference>
<dbReference type="PROSITE" id="PS50887">
    <property type="entry name" value="GGDEF"/>
    <property type="match status" value="1"/>
</dbReference>
<dbReference type="InterPro" id="IPR000160">
    <property type="entry name" value="GGDEF_dom"/>
</dbReference>
<dbReference type="Gene3D" id="3.30.450.20">
    <property type="entry name" value="PAS domain"/>
    <property type="match status" value="1"/>
</dbReference>
<name>A0A923KXI3_9FIRM</name>
<reference evidence="3" key="1">
    <citation type="submission" date="2019-10" db="EMBL/GenBank/DDBJ databases">
        <authorList>
            <person name="Ross D.E."/>
            <person name="Gulliver D."/>
        </authorList>
    </citation>
    <scope>NUCLEOTIDE SEQUENCE</scope>
    <source>
        <strain evidence="3">DER-2019</strain>
    </source>
</reference>
<dbReference type="SUPFAM" id="SSF55073">
    <property type="entry name" value="Nucleotide cyclase"/>
    <property type="match status" value="1"/>
</dbReference>
<dbReference type="CDD" id="cd01949">
    <property type="entry name" value="GGDEF"/>
    <property type="match status" value="1"/>
</dbReference>
<gene>
    <name evidence="3" type="ORF">GH810_08670</name>
</gene>
<keyword evidence="1" id="KW-1133">Transmembrane helix</keyword>
<evidence type="ECO:0000259" key="2">
    <source>
        <dbReference type="PROSITE" id="PS50887"/>
    </source>
</evidence>
<dbReference type="Pfam" id="PF16927">
    <property type="entry name" value="HisKA_7TM"/>
    <property type="match status" value="1"/>
</dbReference>
<feature type="domain" description="GGDEF" evidence="2">
    <location>
        <begin position="373"/>
        <end position="498"/>
    </location>
</feature>
<feature type="transmembrane region" description="Helical" evidence="1">
    <location>
        <begin position="48"/>
        <end position="69"/>
    </location>
</feature>
<feature type="transmembrane region" description="Helical" evidence="1">
    <location>
        <begin position="75"/>
        <end position="97"/>
    </location>
</feature>
<dbReference type="InterPro" id="IPR029787">
    <property type="entry name" value="Nucleotide_cyclase"/>
</dbReference>
<dbReference type="GO" id="GO:0005886">
    <property type="term" value="C:plasma membrane"/>
    <property type="evidence" value="ECO:0007669"/>
    <property type="project" value="TreeGrafter"/>
</dbReference>
<keyword evidence="1" id="KW-0812">Transmembrane</keyword>
<feature type="transmembrane region" description="Helical" evidence="1">
    <location>
        <begin position="222"/>
        <end position="243"/>
    </location>
</feature>
<dbReference type="OrthoDB" id="185601at2"/>
<proteinExistence type="predicted"/>
<reference evidence="3" key="2">
    <citation type="submission" date="2020-10" db="EMBL/GenBank/DDBJ databases">
        <title>Comparative genomics of the Acetobacterium genus.</title>
        <authorList>
            <person name="Marshall C."/>
            <person name="May H."/>
            <person name="Norman S."/>
        </authorList>
    </citation>
    <scope>NUCLEOTIDE SEQUENCE</scope>
    <source>
        <strain evidence="3">DER-2019</strain>
    </source>
</reference>
<keyword evidence="1" id="KW-0472">Membrane</keyword>
<dbReference type="GO" id="GO:0052621">
    <property type="term" value="F:diguanylate cyclase activity"/>
    <property type="evidence" value="ECO:0007669"/>
    <property type="project" value="TreeGrafter"/>
</dbReference>
<accession>A0A923KXI3</accession>
<dbReference type="PANTHER" id="PTHR45138:SF9">
    <property type="entry name" value="DIGUANYLATE CYCLASE DGCM-RELATED"/>
    <property type="match status" value="1"/>
</dbReference>
<evidence type="ECO:0000256" key="1">
    <source>
        <dbReference type="SAM" id="Phobius"/>
    </source>
</evidence>
<dbReference type="Proteomes" id="UP000616595">
    <property type="component" value="Unassembled WGS sequence"/>
</dbReference>
<dbReference type="InterPro" id="IPR043128">
    <property type="entry name" value="Rev_trsase/Diguanyl_cyclase"/>
</dbReference>
<dbReference type="Pfam" id="PF00990">
    <property type="entry name" value="GGDEF"/>
    <property type="match status" value="1"/>
</dbReference>
<keyword evidence="4" id="KW-1185">Reference proteome</keyword>
<protein>
    <submittedName>
        <fullName evidence="3">Diguanylate cyclase</fullName>
    </submittedName>
</protein>
<feature type="transmembrane region" description="Helical" evidence="1">
    <location>
        <begin position="109"/>
        <end position="136"/>
    </location>
</feature>
<dbReference type="GO" id="GO:1902201">
    <property type="term" value="P:negative regulation of bacterial-type flagellum-dependent cell motility"/>
    <property type="evidence" value="ECO:0007669"/>
    <property type="project" value="TreeGrafter"/>
</dbReference>
<organism evidence="3 4">
    <name type="scientific">Acetobacterium paludosum</name>
    <dbReference type="NCBI Taxonomy" id="52693"/>
    <lineage>
        <taxon>Bacteria</taxon>
        <taxon>Bacillati</taxon>
        <taxon>Bacillota</taxon>
        <taxon>Clostridia</taxon>
        <taxon>Eubacteriales</taxon>
        <taxon>Eubacteriaceae</taxon>
        <taxon>Acetobacterium</taxon>
    </lineage>
</organism>